<feature type="compositionally biased region" description="Basic and acidic residues" evidence="1">
    <location>
        <begin position="183"/>
        <end position="194"/>
    </location>
</feature>
<feature type="compositionally biased region" description="Polar residues" evidence="1">
    <location>
        <begin position="221"/>
        <end position="233"/>
    </location>
</feature>
<comment type="caution">
    <text evidence="4">The sequence shown here is derived from an EMBL/GenBank/DDBJ whole genome shotgun (WGS) entry which is preliminary data.</text>
</comment>
<accession>A0AAP0KV76</accession>
<keyword evidence="5" id="KW-1185">Reference proteome</keyword>
<dbReference type="AlphaFoldDB" id="A0AAP0KV76"/>
<evidence type="ECO:0000259" key="3">
    <source>
        <dbReference type="Pfam" id="PF21647"/>
    </source>
</evidence>
<dbReference type="Pfam" id="PF21647">
    <property type="entry name" value="DUF6857"/>
    <property type="match status" value="1"/>
</dbReference>
<dbReference type="Pfam" id="PF06075">
    <property type="entry name" value="DUF936"/>
    <property type="match status" value="1"/>
</dbReference>
<feature type="compositionally biased region" description="Low complexity" evidence="1">
    <location>
        <begin position="169"/>
        <end position="181"/>
    </location>
</feature>
<dbReference type="EMBL" id="JBBNAG010000002">
    <property type="protein sequence ID" value="KAK9159328.1"/>
    <property type="molecule type" value="Genomic_DNA"/>
</dbReference>
<dbReference type="PANTHER" id="PTHR31928:SF3">
    <property type="entry name" value="EXPRESSED PROTEIN"/>
    <property type="match status" value="1"/>
</dbReference>
<dbReference type="PANTHER" id="PTHR31928">
    <property type="entry name" value="EXPRESSED PROTEIN"/>
    <property type="match status" value="1"/>
</dbReference>
<reference evidence="4 5" key="1">
    <citation type="submission" date="2024-01" db="EMBL/GenBank/DDBJ databases">
        <title>Genome assemblies of Stephania.</title>
        <authorList>
            <person name="Yang L."/>
        </authorList>
    </citation>
    <scope>NUCLEOTIDE SEQUENCE [LARGE SCALE GENOMIC DNA]</scope>
    <source>
        <strain evidence="4">JXDWG</strain>
        <tissue evidence="4">Leaf</tissue>
    </source>
</reference>
<feature type="domain" description="DUF6857" evidence="3">
    <location>
        <begin position="405"/>
        <end position="671"/>
    </location>
</feature>
<proteinExistence type="predicted"/>
<feature type="region of interest" description="Disordered" evidence="1">
    <location>
        <begin position="130"/>
        <end position="282"/>
    </location>
</feature>
<evidence type="ECO:0000256" key="1">
    <source>
        <dbReference type="SAM" id="MobiDB-lite"/>
    </source>
</evidence>
<feature type="compositionally biased region" description="Basic and acidic residues" evidence="1">
    <location>
        <begin position="155"/>
        <end position="165"/>
    </location>
</feature>
<sequence length="674" mass="73197">MASLTPGILLKLLQSMNSDSKVVGEHRSVLLQVIGIVPALAGSQLWPNYGFYVQLSDSTNSTYVSLSDRDNELILTNRLQLGQFAYVDRLHFDSPLPRLSGLRPIPGRHPFVGSPDPLIARISPSKRGFVIQPVSDSDPSSLNPISAYLSNNSDLKPEKEKEKRRPVLAPRDNNAAPNPANSEETKPVPVEKPRRFSSPASAKQQQQQRSVSTGKREPSPMTISKANSRSASPAPSKCVVPSLAAAKEESRKATREPAIIVPSRYRQPSPNGRKLQGSPNARRVSISPARRLSGGLKASPIVTAIADSAGKKKLATLVLASAKTNNRKSWDDPSAVSDLPQHKDKVVSKNKADVQPILTTQVAMSRRLSDANANAGVHNQEEALTNNGKSEHHSVSNKGAPRITVYDKKWTDGSTPLHNVSANLARLGKEALKRRSIASSVAAEALEEASATESVVRCLSMFSDLCSSSSKVGNPLIAIDQFLSIYELLTKSRAAGEALVKSYTSESSEIGRSTERSKSISLWVEAALATDLEVASIAFKNKCIETQSQSTPAKSYPKAQASVVDHGNGSWSRGRGLEETLELARNLQSEMQTWFFKFVDEAMDSGFKALEGNLKGGQGVFQNGPIATVLSHLKQVNDWLDHAVVEQEMLKEKIEKLKRKIYGFVIHHMGTISS</sequence>
<dbReference type="InterPro" id="IPR010341">
    <property type="entry name" value="DUF936_pln"/>
</dbReference>
<evidence type="ECO:0000313" key="4">
    <source>
        <dbReference type="EMBL" id="KAK9159328.1"/>
    </source>
</evidence>
<feature type="compositionally biased region" description="Polar residues" evidence="1">
    <location>
        <begin position="198"/>
        <end position="213"/>
    </location>
</feature>
<gene>
    <name evidence="4" type="ORF">Scep_005902</name>
</gene>
<dbReference type="InterPro" id="IPR049172">
    <property type="entry name" value="DUF6857_pln"/>
</dbReference>
<evidence type="ECO:0000313" key="5">
    <source>
        <dbReference type="Proteomes" id="UP001419268"/>
    </source>
</evidence>
<feature type="compositionally biased region" description="Polar residues" evidence="1">
    <location>
        <begin position="134"/>
        <end position="154"/>
    </location>
</feature>
<dbReference type="InterPro" id="IPR048297">
    <property type="entry name" value="DUF936_dom_pln"/>
</dbReference>
<feature type="domain" description="DUF936" evidence="2">
    <location>
        <begin position="4"/>
        <end position="119"/>
    </location>
</feature>
<evidence type="ECO:0000259" key="2">
    <source>
        <dbReference type="Pfam" id="PF06075"/>
    </source>
</evidence>
<feature type="compositionally biased region" description="Basic and acidic residues" evidence="1">
    <location>
        <begin position="246"/>
        <end position="255"/>
    </location>
</feature>
<name>A0AAP0KV76_9MAGN</name>
<organism evidence="4 5">
    <name type="scientific">Stephania cephalantha</name>
    <dbReference type="NCBI Taxonomy" id="152367"/>
    <lineage>
        <taxon>Eukaryota</taxon>
        <taxon>Viridiplantae</taxon>
        <taxon>Streptophyta</taxon>
        <taxon>Embryophyta</taxon>
        <taxon>Tracheophyta</taxon>
        <taxon>Spermatophyta</taxon>
        <taxon>Magnoliopsida</taxon>
        <taxon>Ranunculales</taxon>
        <taxon>Menispermaceae</taxon>
        <taxon>Menispermoideae</taxon>
        <taxon>Cissampelideae</taxon>
        <taxon>Stephania</taxon>
    </lineage>
</organism>
<protein>
    <submittedName>
        <fullName evidence="4">Uncharacterized protein</fullName>
    </submittedName>
</protein>
<dbReference type="Proteomes" id="UP001419268">
    <property type="component" value="Unassembled WGS sequence"/>
</dbReference>